<protein>
    <submittedName>
        <fullName evidence="9">Putative ABC transport system permease protein</fullName>
    </submittedName>
</protein>
<dbReference type="GO" id="GO:0098797">
    <property type="term" value="C:plasma membrane protein complex"/>
    <property type="evidence" value="ECO:0007669"/>
    <property type="project" value="TreeGrafter"/>
</dbReference>
<reference evidence="10" key="1">
    <citation type="submission" date="2017-01" db="EMBL/GenBank/DDBJ databases">
        <authorList>
            <person name="Varghese N."/>
            <person name="Submissions S."/>
        </authorList>
    </citation>
    <scope>NUCLEOTIDE SEQUENCE [LARGE SCALE GENOMIC DNA]</scope>
    <source>
        <strain evidence="10">DSM 18714</strain>
    </source>
</reference>
<feature type="transmembrane region" description="Helical" evidence="7">
    <location>
        <begin position="753"/>
        <end position="771"/>
    </location>
</feature>
<evidence type="ECO:0000313" key="9">
    <source>
        <dbReference type="EMBL" id="SIS65248.1"/>
    </source>
</evidence>
<evidence type="ECO:0000259" key="8">
    <source>
        <dbReference type="Pfam" id="PF02687"/>
    </source>
</evidence>
<evidence type="ECO:0000256" key="1">
    <source>
        <dbReference type="ARBA" id="ARBA00004651"/>
    </source>
</evidence>
<accession>A0A1N7KUG8</accession>
<dbReference type="RefSeq" id="WP_235816209.1">
    <property type="nucleotide sequence ID" value="NZ_FTOM01000002.1"/>
</dbReference>
<dbReference type="InterPro" id="IPR051447">
    <property type="entry name" value="Lipoprotein-release_system"/>
</dbReference>
<dbReference type="PANTHER" id="PTHR30489:SF0">
    <property type="entry name" value="LIPOPROTEIN-RELEASING SYSTEM TRANSMEMBRANE PROTEIN LOLE"/>
    <property type="match status" value="1"/>
</dbReference>
<feature type="transmembrane region" description="Helical" evidence="7">
    <location>
        <begin position="20"/>
        <end position="40"/>
    </location>
</feature>
<evidence type="ECO:0000256" key="2">
    <source>
        <dbReference type="ARBA" id="ARBA00005236"/>
    </source>
</evidence>
<feature type="transmembrane region" description="Helical" evidence="7">
    <location>
        <begin position="703"/>
        <end position="733"/>
    </location>
</feature>
<dbReference type="Proteomes" id="UP000186098">
    <property type="component" value="Unassembled WGS sequence"/>
</dbReference>
<evidence type="ECO:0000313" key="10">
    <source>
        <dbReference type="Proteomes" id="UP000186098"/>
    </source>
</evidence>
<organism evidence="9 10">
    <name type="scientific">Phaeovulum vinaykumarii</name>
    <dbReference type="NCBI Taxonomy" id="407234"/>
    <lineage>
        <taxon>Bacteria</taxon>
        <taxon>Pseudomonadati</taxon>
        <taxon>Pseudomonadota</taxon>
        <taxon>Alphaproteobacteria</taxon>
        <taxon>Rhodobacterales</taxon>
        <taxon>Paracoccaceae</taxon>
        <taxon>Phaeovulum</taxon>
    </lineage>
</organism>
<feature type="transmembrane region" description="Helical" evidence="7">
    <location>
        <begin position="660"/>
        <end position="678"/>
    </location>
</feature>
<feature type="transmembrane region" description="Helical" evidence="7">
    <location>
        <begin position="361"/>
        <end position="381"/>
    </location>
</feature>
<evidence type="ECO:0000256" key="3">
    <source>
        <dbReference type="ARBA" id="ARBA00022475"/>
    </source>
</evidence>
<gene>
    <name evidence="9" type="ORF">SAMN05421795_102181</name>
</gene>
<dbReference type="Pfam" id="PF02687">
    <property type="entry name" value="FtsX"/>
    <property type="match status" value="2"/>
</dbReference>
<dbReference type="EMBL" id="FTOM01000002">
    <property type="protein sequence ID" value="SIS65248.1"/>
    <property type="molecule type" value="Genomic_DNA"/>
</dbReference>
<evidence type="ECO:0000256" key="5">
    <source>
        <dbReference type="ARBA" id="ARBA00022989"/>
    </source>
</evidence>
<feature type="transmembrane region" description="Helical" evidence="7">
    <location>
        <begin position="317"/>
        <end position="341"/>
    </location>
</feature>
<feature type="transmembrane region" description="Helical" evidence="7">
    <location>
        <begin position="433"/>
        <end position="457"/>
    </location>
</feature>
<dbReference type="GO" id="GO:0044874">
    <property type="term" value="P:lipoprotein localization to outer membrane"/>
    <property type="evidence" value="ECO:0007669"/>
    <property type="project" value="TreeGrafter"/>
</dbReference>
<feature type="domain" description="ABC3 transporter permease C-terminal" evidence="8">
    <location>
        <begin position="273"/>
        <end position="388"/>
    </location>
</feature>
<dbReference type="AlphaFoldDB" id="A0A1N7KUG8"/>
<proteinExistence type="inferred from homology"/>
<evidence type="ECO:0000256" key="4">
    <source>
        <dbReference type="ARBA" id="ARBA00022692"/>
    </source>
</evidence>
<evidence type="ECO:0000256" key="7">
    <source>
        <dbReference type="SAM" id="Phobius"/>
    </source>
</evidence>
<sequence>MSPLDRKLLRDLARMRGQALAIAAVIAMGVLLQVMMSGLVTSLSETRRAYYERNRMADVVAPLTRAPDAVLERLAAIPGVAGAEGRIDGAALLDMPGHDVPVQAQALSLPDRGPQRLMLLHLTAGQLPPTAARDAVVVLDAFARAHGLRLGDRIAATMNGARMDLKIVGLAQSPEHLYVAVPGEMSPDPARFGVFWMRRTALAAAYDMDGAFNAALFALSRDARLAEVLDRIDRVLAPYGGTGAMARDTLVSDRFVSEEIESLGTMNRVVPPLFLAVAAFLLNIVAARLVEAEREEIGLLKAFGYRGREIGAHYMKLVLVIAVLGALAGCLLGVAAGRGMVRVYAQFYHFPFLIFRPDPGAFVTGVLTSIGAASAGGVFVLRRVFRLAPAEAMRPPAPADYSRARPLSGALGRLLDQPTRMVLRRVIRAPLRMAALSAGIAGGMALAAGMTTIYGGFDRMITLSFTLLDRSDATVIFTHPLSEKAALEMGRMAGVIRVEPFREVPAILRNGAHTHRGSLSGIAPDAGLVRPIGADMAPIVLPERGVVVSQTLAEILHLAPGDRLIAEIREGAQPRLALPVAQVAQSLMGAPAYMRLDALGRAVDAPGQVSGVHLRLDPAAAPALYRRLKAMPQVAGVSVATDARRALRELMDTGAGATRFVLGAVAFVITFGIIYNAARIGHAERARDLAALRVMGFTKAETAFVLLGELALITLAALPAGAALGHGLSIAIARGFSTELYRIPTGFDPAAQGMAALYVLIAALVSGALVARDLARTDPITVLKTRE</sequence>
<dbReference type="PANTHER" id="PTHR30489">
    <property type="entry name" value="LIPOPROTEIN-RELEASING SYSTEM TRANSMEMBRANE PROTEIN LOLE"/>
    <property type="match status" value="1"/>
</dbReference>
<keyword evidence="10" id="KW-1185">Reference proteome</keyword>
<feature type="domain" description="ABC3 transporter permease C-terminal" evidence="8">
    <location>
        <begin position="661"/>
        <end position="779"/>
    </location>
</feature>
<evidence type="ECO:0000256" key="6">
    <source>
        <dbReference type="ARBA" id="ARBA00023136"/>
    </source>
</evidence>
<keyword evidence="3" id="KW-1003">Cell membrane</keyword>
<dbReference type="InterPro" id="IPR003838">
    <property type="entry name" value="ABC3_permease_C"/>
</dbReference>
<keyword evidence="5 7" id="KW-1133">Transmembrane helix</keyword>
<keyword evidence="4 7" id="KW-0812">Transmembrane</keyword>
<keyword evidence="6 7" id="KW-0472">Membrane</keyword>
<comment type="subcellular location">
    <subcellularLocation>
        <location evidence="1">Cell membrane</location>
        <topology evidence="1">Multi-pass membrane protein</topology>
    </subcellularLocation>
</comment>
<dbReference type="STRING" id="407234.SAMN05421795_102181"/>
<comment type="similarity">
    <text evidence="2">Belongs to the ABC-4 integral membrane protein family. LolC/E subfamily.</text>
</comment>
<name>A0A1N7KUG8_9RHOB</name>